<dbReference type="InterPro" id="IPR001279">
    <property type="entry name" value="Metallo-B-lactamas"/>
</dbReference>
<comment type="similarity">
    <text evidence="2">Belongs to the DNA repair metallo-beta-lactamase (DRMBL) family.</text>
</comment>
<feature type="region of interest" description="Disordered" evidence="13">
    <location>
        <begin position="515"/>
        <end position="540"/>
    </location>
</feature>
<dbReference type="PANTHER" id="PTHR23240:SF8">
    <property type="entry name" value="PROTEIN ARTEMIS"/>
    <property type="match status" value="1"/>
</dbReference>
<dbReference type="PANTHER" id="PTHR23240">
    <property type="entry name" value="DNA CROSS-LINK REPAIR PROTEIN PSO2/SNM1-RELATED"/>
    <property type="match status" value="1"/>
</dbReference>
<dbReference type="InterPro" id="IPR036866">
    <property type="entry name" value="RibonucZ/Hydroxyglut_hydro"/>
</dbReference>
<evidence type="ECO:0000256" key="3">
    <source>
        <dbReference type="ARBA" id="ARBA00022722"/>
    </source>
</evidence>
<evidence type="ECO:0000256" key="7">
    <source>
        <dbReference type="ARBA" id="ARBA00022839"/>
    </source>
</evidence>
<protein>
    <recommendedName>
        <fullName evidence="11">Protein artemis</fullName>
    </recommendedName>
    <alternativeName>
        <fullName evidence="12">DNA cross-link repair 1C protein</fullName>
    </alternativeName>
</protein>
<evidence type="ECO:0000256" key="8">
    <source>
        <dbReference type="ARBA" id="ARBA00023172"/>
    </source>
</evidence>
<gene>
    <name evidence="16" type="ORF">SMACR_06991</name>
</gene>
<organism evidence="16 17">
    <name type="scientific">Sordaria macrospora</name>
    <dbReference type="NCBI Taxonomy" id="5147"/>
    <lineage>
        <taxon>Eukaryota</taxon>
        <taxon>Fungi</taxon>
        <taxon>Dikarya</taxon>
        <taxon>Ascomycota</taxon>
        <taxon>Pezizomycotina</taxon>
        <taxon>Sordariomycetes</taxon>
        <taxon>Sordariomycetidae</taxon>
        <taxon>Sordariales</taxon>
        <taxon>Sordariaceae</taxon>
        <taxon>Sordaria</taxon>
    </lineage>
</organism>
<evidence type="ECO:0000256" key="6">
    <source>
        <dbReference type="ARBA" id="ARBA00022801"/>
    </source>
</evidence>
<keyword evidence="5" id="KW-0227">DNA damage</keyword>
<dbReference type="Proteomes" id="UP000433876">
    <property type="component" value="Unassembled WGS sequence"/>
</dbReference>
<comment type="subcellular location">
    <subcellularLocation>
        <location evidence="1">Nucleus</location>
    </subcellularLocation>
</comment>
<evidence type="ECO:0000256" key="2">
    <source>
        <dbReference type="ARBA" id="ARBA00010304"/>
    </source>
</evidence>
<evidence type="ECO:0000313" key="16">
    <source>
        <dbReference type="EMBL" id="KAA8624259.1"/>
    </source>
</evidence>
<keyword evidence="10" id="KW-0539">Nucleus</keyword>
<dbReference type="GO" id="GO:0003684">
    <property type="term" value="F:damaged DNA binding"/>
    <property type="evidence" value="ECO:0007669"/>
    <property type="project" value="TreeGrafter"/>
</dbReference>
<proteinExistence type="inferred from homology"/>
<evidence type="ECO:0000256" key="1">
    <source>
        <dbReference type="ARBA" id="ARBA00004123"/>
    </source>
</evidence>
<evidence type="ECO:0000256" key="4">
    <source>
        <dbReference type="ARBA" id="ARBA00022759"/>
    </source>
</evidence>
<dbReference type="GO" id="GO:0000723">
    <property type="term" value="P:telomere maintenance"/>
    <property type="evidence" value="ECO:0007669"/>
    <property type="project" value="TreeGrafter"/>
</dbReference>
<evidence type="ECO:0000313" key="17">
    <source>
        <dbReference type="Proteomes" id="UP000433876"/>
    </source>
</evidence>
<dbReference type="InterPro" id="IPR011084">
    <property type="entry name" value="DRMBL"/>
</dbReference>
<evidence type="ECO:0000256" key="11">
    <source>
        <dbReference type="ARBA" id="ARBA00039759"/>
    </source>
</evidence>
<keyword evidence="8" id="KW-0233">DNA recombination</keyword>
<evidence type="ECO:0000256" key="12">
    <source>
        <dbReference type="ARBA" id="ARBA00042677"/>
    </source>
</evidence>
<keyword evidence="7" id="KW-0269">Exonuclease</keyword>
<dbReference type="Pfam" id="PF07522">
    <property type="entry name" value="DRMBL"/>
    <property type="match status" value="1"/>
</dbReference>
<keyword evidence="6" id="KW-0378">Hydrolase</keyword>
<feature type="domain" description="Metallo-beta-lactamase" evidence="15">
    <location>
        <begin position="12"/>
        <end position="155"/>
    </location>
</feature>
<accession>A0A8S8ZH87</accession>
<name>A0A8S8ZH87_SORMA</name>
<evidence type="ECO:0000256" key="5">
    <source>
        <dbReference type="ARBA" id="ARBA00022763"/>
    </source>
</evidence>
<dbReference type="OMA" id="VFYFRAW"/>
<sequence length="607" mass="68121">MSTFNGLLAEFPDIRVDFFRYHPNRRPPLACLLSHVHTDHLAGLDTLRSPFVYCSAATREILLSLETVSRRINYAQGTLEARQLSYKHLKNLLKPLPLDTPVELELEPGNHIQVTLLDANHCPGAVMFLFEGQGKAALYTGDIRSEPWHVNAIARSPSMVQYAYGLKTLDTIYLDTSFIEDIKFPTKAQGISELLEKVSKYPPDTMFHFQAWTYGYEDVWVALSKALGSKVHVDEYKMGIYQSLLAKDPGNKRGFGVLHHLSPEAPALVGFMRGNLYHPGCLTLDENVRLHSCEKGNYCKTVRENPIVQIHPVLTHLNDGEDLPELGIGGGGDDLEREEEEDRLSEIQIQMVLKFIRWLEKSAEKVELLPLESFASGSKIEIGLEQFTSDTGNKTALLHFLRDLIDKSRSQIAQGRSILAANSRAGGNLPSIITFPYSRHSSYAELCHLIDAFKPKDVWPNTVNPREWLEQGIAIEHLFGKYCSGSSFRHDKIMAEIFETREQGEQGEQPILISDDSQSTASEPRSSFHEPSSLQGVENWDGTTIAPNLNLSSSFSQISVREEASLDIRAHAFRMMLDNAMNNAGHELGLISTRDHHTNMEAELGER</sequence>
<dbReference type="Gene3D" id="3.60.15.10">
    <property type="entry name" value="Ribonuclease Z/Hydroxyacylglutathione hydrolase-like"/>
    <property type="match status" value="1"/>
</dbReference>
<dbReference type="GO" id="GO:0035312">
    <property type="term" value="F:5'-3' DNA exonuclease activity"/>
    <property type="evidence" value="ECO:0007669"/>
    <property type="project" value="TreeGrafter"/>
</dbReference>
<dbReference type="GO" id="GO:0036297">
    <property type="term" value="P:interstrand cross-link repair"/>
    <property type="evidence" value="ECO:0007669"/>
    <property type="project" value="TreeGrafter"/>
</dbReference>
<dbReference type="VEuPathDB" id="FungiDB:SMAC_06991"/>
<dbReference type="GO" id="GO:0004519">
    <property type="term" value="F:endonuclease activity"/>
    <property type="evidence" value="ECO:0007669"/>
    <property type="project" value="UniProtKB-KW"/>
</dbReference>
<evidence type="ECO:0000259" key="14">
    <source>
        <dbReference type="Pfam" id="PF07522"/>
    </source>
</evidence>
<keyword evidence="3" id="KW-0540">Nuclease</keyword>
<keyword evidence="9" id="KW-0234">DNA repair</keyword>
<dbReference type="AlphaFoldDB" id="A0A8S8ZH87"/>
<keyword evidence="4" id="KW-0255">Endonuclease</keyword>
<dbReference type="EMBL" id="NMPR01000242">
    <property type="protein sequence ID" value="KAA8624259.1"/>
    <property type="molecule type" value="Genomic_DNA"/>
</dbReference>
<reference evidence="16 17" key="1">
    <citation type="submission" date="2017-07" db="EMBL/GenBank/DDBJ databases">
        <title>Genome sequence of the Sordaria macrospora wild type strain R19027.</title>
        <authorList>
            <person name="Nowrousian M."/>
            <person name="Teichert I."/>
            <person name="Kueck U."/>
        </authorList>
    </citation>
    <scope>NUCLEOTIDE SEQUENCE [LARGE SCALE GENOMIC DNA]</scope>
    <source>
        <strain evidence="16 17">R19027</strain>
        <tissue evidence="16">Mycelium</tissue>
    </source>
</reference>
<dbReference type="GO" id="GO:0006310">
    <property type="term" value="P:DNA recombination"/>
    <property type="evidence" value="ECO:0007669"/>
    <property type="project" value="UniProtKB-KW"/>
</dbReference>
<dbReference type="GO" id="GO:0005634">
    <property type="term" value="C:nucleus"/>
    <property type="evidence" value="ECO:0007669"/>
    <property type="project" value="UniProtKB-SubCell"/>
</dbReference>
<evidence type="ECO:0000256" key="9">
    <source>
        <dbReference type="ARBA" id="ARBA00023204"/>
    </source>
</evidence>
<evidence type="ECO:0000256" key="13">
    <source>
        <dbReference type="SAM" id="MobiDB-lite"/>
    </source>
</evidence>
<evidence type="ECO:0000259" key="15">
    <source>
        <dbReference type="Pfam" id="PF12706"/>
    </source>
</evidence>
<comment type="caution">
    <text evidence="16">The sequence shown here is derived from an EMBL/GenBank/DDBJ whole genome shotgun (WGS) entry which is preliminary data.</text>
</comment>
<dbReference type="SUPFAM" id="SSF56281">
    <property type="entry name" value="Metallo-hydrolase/oxidoreductase"/>
    <property type="match status" value="1"/>
</dbReference>
<dbReference type="GO" id="GO:0006303">
    <property type="term" value="P:double-strand break repair via nonhomologous end joining"/>
    <property type="evidence" value="ECO:0007669"/>
    <property type="project" value="TreeGrafter"/>
</dbReference>
<dbReference type="Pfam" id="PF12706">
    <property type="entry name" value="Lactamase_B_2"/>
    <property type="match status" value="1"/>
</dbReference>
<feature type="domain" description="DNA repair metallo-beta-lactamase" evidence="14">
    <location>
        <begin position="432"/>
        <end position="462"/>
    </location>
</feature>
<evidence type="ECO:0000256" key="10">
    <source>
        <dbReference type="ARBA" id="ARBA00023242"/>
    </source>
</evidence>